<dbReference type="KEGG" id="gtt:GUITHDRAFT_109245"/>
<dbReference type="RefSeq" id="XP_005831799.1">
    <property type="nucleotide sequence ID" value="XM_005831742.1"/>
</dbReference>
<evidence type="ECO:0000313" key="3">
    <source>
        <dbReference type="EnsemblProtists" id="EKX44819"/>
    </source>
</evidence>
<reference evidence="3" key="3">
    <citation type="submission" date="2016-03" db="UniProtKB">
        <authorList>
            <consortium name="EnsemblProtists"/>
        </authorList>
    </citation>
    <scope>IDENTIFICATION</scope>
</reference>
<dbReference type="EMBL" id="JH993002">
    <property type="protein sequence ID" value="EKX44819.1"/>
    <property type="molecule type" value="Genomic_DNA"/>
</dbReference>
<dbReference type="HOGENOM" id="CLU_611720_0_0_1"/>
<dbReference type="Proteomes" id="UP000011087">
    <property type="component" value="Unassembled WGS sequence"/>
</dbReference>
<reference evidence="2 4" key="1">
    <citation type="journal article" date="2012" name="Nature">
        <title>Algal genomes reveal evolutionary mosaicism and the fate of nucleomorphs.</title>
        <authorList>
            <consortium name="DOE Joint Genome Institute"/>
            <person name="Curtis B.A."/>
            <person name="Tanifuji G."/>
            <person name="Burki F."/>
            <person name="Gruber A."/>
            <person name="Irimia M."/>
            <person name="Maruyama S."/>
            <person name="Arias M.C."/>
            <person name="Ball S.G."/>
            <person name="Gile G.H."/>
            <person name="Hirakawa Y."/>
            <person name="Hopkins J.F."/>
            <person name="Kuo A."/>
            <person name="Rensing S.A."/>
            <person name="Schmutz J."/>
            <person name="Symeonidi A."/>
            <person name="Elias M."/>
            <person name="Eveleigh R.J."/>
            <person name="Herman E.K."/>
            <person name="Klute M.J."/>
            <person name="Nakayama T."/>
            <person name="Obornik M."/>
            <person name="Reyes-Prieto A."/>
            <person name="Armbrust E.V."/>
            <person name="Aves S.J."/>
            <person name="Beiko R.G."/>
            <person name="Coutinho P."/>
            <person name="Dacks J.B."/>
            <person name="Durnford D.G."/>
            <person name="Fast N.M."/>
            <person name="Green B.R."/>
            <person name="Grisdale C.J."/>
            <person name="Hempel F."/>
            <person name="Henrissat B."/>
            <person name="Hoppner M.P."/>
            <person name="Ishida K."/>
            <person name="Kim E."/>
            <person name="Koreny L."/>
            <person name="Kroth P.G."/>
            <person name="Liu Y."/>
            <person name="Malik S.B."/>
            <person name="Maier U.G."/>
            <person name="McRose D."/>
            <person name="Mock T."/>
            <person name="Neilson J.A."/>
            <person name="Onodera N.T."/>
            <person name="Poole A.M."/>
            <person name="Pritham E.J."/>
            <person name="Richards T.A."/>
            <person name="Rocap G."/>
            <person name="Roy S.W."/>
            <person name="Sarai C."/>
            <person name="Schaack S."/>
            <person name="Shirato S."/>
            <person name="Slamovits C.H."/>
            <person name="Spencer D.F."/>
            <person name="Suzuki S."/>
            <person name="Worden A.Z."/>
            <person name="Zauner S."/>
            <person name="Barry K."/>
            <person name="Bell C."/>
            <person name="Bharti A.K."/>
            <person name="Crow J.A."/>
            <person name="Grimwood J."/>
            <person name="Kramer R."/>
            <person name="Lindquist E."/>
            <person name="Lucas S."/>
            <person name="Salamov A."/>
            <person name="McFadden G.I."/>
            <person name="Lane C.E."/>
            <person name="Keeling P.J."/>
            <person name="Gray M.W."/>
            <person name="Grigoriev I.V."/>
            <person name="Archibald J.M."/>
        </authorList>
    </citation>
    <scope>NUCLEOTIDE SEQUENCE</scope>
    <source>
        <strain evidence="2 4">CCMP2712</strain>
    </source>
</reference>
<keyword evidence="4" id="KW-1185">Reference proteome</keyword>
<evidence type="ECO:0000313" key="4">
    <source>
        <dbReference type="Proteomes" id="UP000011087"/>
    </source>
</evidence>
<dbReference type="EnsemblProtists" id="EKX44819">
    <property type="protein sequence ID" value="EKX44819"/>
    <property type="gene ID" value="GUITHDRAFT_109245"/>
</dbReference>
<evidence type="ECO:0000256" key="1">
    <source>
        <dbReference type="SAM" id="MobiDB-lite"/>
    </source>
</evidence>
<evidence type="ECO:0000313" key="2">
    <source>
        <dbReference type="EMBL" id="EKX44819.1"/>
    </source>
</evidence>
<feature type="region of interest" description="Disordered" evidence="1">
    <location>
        <begin position="412"/>
        <end position="435"/>
    </location>
</feature>
<proteinExistence type="predicted"/>
<name>L1J9Q4_GUITC</name>
<reference evidence="4" key="2">
    <citation type="submission" date="2012-11" db="EMBL/GenBank/DDBJ databases">
        <authorList>
            <person name="Kuo A."/>
            <person name="Curtis B.A."/>
            <person name="Tanifuji G."/>
            <person name="Burki F."/>
            <person name="Gruber A."/>
            <person name="Irimia M."/>
            <person name="Maruyama S."/>
            <person name="Arias M.C."/>
            <person name="Ball S.G."/>
            <person name="Gile G.H."/>
            <person name="Hirakawa Y."/>
            <person name="Hopkins J.F."/>
            <person name="Rensing S.A."/>
            <person name="Schmutz J."/>
            <person name="Symeonidi A."/>
            <person name="Elias M."/>
            <person name="Eveleigh R.J."/>
            <person name="Herman E.K."/>
            <person name="Klute M.J."/>
            <person name="Nakayama T."/>
            <person name="Obornik M."/>
            <person name="Reyes-Prieto A."/>
            <person name="Armbrust E.V."/>
            <person name="Aves S.J."/>
            <person name="Beiko R.G."/>
            <person name="Coutinho P."/>
            <person name="Dacks J.B."/>
            <person name="Durnford D.G."/>
            <person name="Fast N.M."/>
            <person name="Green B.R."/>
            <person name="Grisdale C."/>
            <person name="Hempe F."/>
            <person name="Henrissat B."/>
            <person name="Hoppner M.P."/>
            <person name="Ishida K.-I."/>
            <person name="Kim E."/>
            <person name="Koreny L."/>
            <person name="Kroth P.G."/>
            <person name="Liu Y."/>
            <person name="Malik S.-B."/>
            <person name="Maier U.G."/>
            <person name="McRose D."/>
            <person name="Mock T."/>
            <person name="Neilson J.A."/>
            <person name="Onodera N.T."/>
            <person name="Poole A.M."/>
            <person name="Pritham E.J."/>
            <person name="Richards T.A."/>
            <person name="Rocap G."/>
            <person name="Roy S.W."/>
            <person name="Sarai C."/>
            <person name="Schaack S."/>
            <person name="Shirato S."/>
            <person name="Slamovits C.H."/>
            <person name="Spencer D.F."/>
            <person name="Suzuki S."/>
            <person name="Worden A.Z."/>
            <person name="Zauner S."/>
            <person name="Barry K."/>
            <person name="Bell C."/>
            <person name="Bharti A.K."/>
            <person name="Crow J.A."/>
            <person name="Grimwood J."/>
            <person name="Kramer R."/>
            <person name="Lindquist E."/>
            <person name="Lucas S."/>
            <person name="Salamov A."/>
            <person name="McFadden G.I."/>
            <person name="Lane C.E."/>
            <person name="Keeling P.J."/>
            <person name="Gray M.W."/>
            <person name="Grigoriev I.V."/>
            <person name="Archibald J.M."/>
        </authorList>
    </citation>
    <scope>NUCLEOTIDE SEQUENCE</scope>
    <source>
        <strain evidence="4">CCMP2712</strain>
    </source>
</reference>
<sequence>MHPEKGSTDEAQEMIIDLLTQKELEKKRMINWCRNATIVHPKIVPRSARSILQAASMAVLRHYSESFCCSLLHDMHTLLNQKHHNFLLNRWLSDMKRRGGILSFKSEWNEIANLNPLAKRICKPIYLMALAHILQKNIIVVECESRRHTGKHSSPLKVSSGVQGIYLPLDLETCSQEFLMFAFIGNDVYLLEAPENAVRSPSDCPPPPCPPPPCPNSRALVAFAADHPPQSKVMFPLVTCKGSLLPVKFLKDTESEDECLKSYLSVVAADVFPNLVDPDFPNGVPVLCAQFERATVSGHLDHSLTITSGQDCNAGNLDAEKESSDDELVLPGGAQRVLSGHAFERTGSDHGRTFSIPFRDEDSPRSFAMGGLRRINSDTALHSYGGDDLNVMQPGVLLQKCLTNLKADDCFARSGTPPRPRASDQHDSSPEGSERRVTFGLNETIILG</sequence>
<dbReference type="AlphaFoldDB" id="L1J9Q4"/>
<dbReference type="GeneID" id="17301576"/>
<organism evidence="2">
    <name type="scientific">Guillardia theta (strain CCMP2712)</name>
    <name type="common">Cryptophyte</name>
    <dbReference type="NCBI Taxonomy" id="905079"/>
    <lineage>
        <taxon>Eukaryota</taxon>
        <taxon>Cryptophyceae</taxon>
        <taxon>Pyrenomonadales</taxon>
        <taxon>Geminigeraceae</taxon>
        <taxon>Guillardia</taxon>
    </lineage>
</organism>
<accession>L1J9Q4</accession>
<protein>
    <submittedName>
        <fullName evidence="2 3">Uncharacterized protein</fullName>
    </submittedName>
</protein>
<gene>
    <name evidence="2" type="ORF">GUITHDRAFT_109245</name>
</gene>
<feature type="compositionally biased region" description="Basic and acidic residues" evidence="1">
    <location>
        <begin position="421"/>
        <end position="435"/>
    </location>
</feature>
<dbReference type="PaxDb" id="55529-EKX44819"/>